<evidence type="ECO:0000313" key="2">
    <source>
        <dbReference type="Proteomes" id="UP000002595"/>
    </source>
</evidence>
<keyword evidence="2" id="KW-1185">Reference proteome</keyword>
<sequence length="104" mass="11126">MVNTLRVRLGCSGGSPIDLGFAKVVPDLVCGGVPVEVECLSSFYCGVGQALAYLYGVGRAALVLIADEPRPGLRDFLGWLSQLLDVYLYVGGELIPLGRARWLL</sequence>
<dbReference type="eggNOG" id="arCOG05535">
    <property type="taxonomic scope" value="Archaea"/>
</dbReference>
<protein>
    <submittedName>
        <fullName evidence="1">Uncharacterized protein</fullName>
    </submittedName>
</protein>
<name>A1RUS8_PYRIL</name>
<organism evidence="1 2">
    <name type="scientific">Pyrobaculum islandicum (strain DSM 4184 / JCM 9189 / GEO3)</name>
    <dbReference type="NCBI Taxonomy" id="384616"/>
    <lineage>
        <taxon>Archaea</taxon>
        <taxon>Thermoproteota</taxon>
        <taxon>Thermoprotei</taxon>
        <taxon>Thermoproteales</taxon>
        <taxon>Thermoproteaceae</taxon>
        <taxon>Pyrobaculum</taxon>
    </lineage>
</organism>
<dbReference type="AlphaFoldDB" id="A1RUS8"/>
<dbReference type="EMBL" id="CP000504">
    <property type="protein sequence ID" value="ABL88710.1"/>
    <property type="molecule type" value="Genomic_DNA"/>
</dbReference>
<evidence type="ECO:0000313" key="1">
    <source>
        <dbReference type="EMBL" id="ABL88710.1"/>
    </source>
</evidence>
<reference evidence="1" key="1">
    <citation type="submission" date="2006-12" db="EMBL/GenBank/DDBJ databases">
        <title>Complete sequence of Pyrobaculum islandicum DSM 4184.</title>
        <authorList>
            <person name="Copeland A."/>
            <person name="Lucas S."/>
            <person name="Lapidus A."/>
            <person name="Barry K."/>
            <person name="Detter J.C."/>
            <person name="Glavina del Rio T."/>
            <person name="Dalin E."/>
            <person name="Tice H."/>
            <person name="Pitluck S."/>
            <person name="Meincke L."/>
            <person name="Brettin T."/>
            <person name="Bruce D."/>
            <person name="Han C."/>
            <person name="Tapia R."/>
            <person name="Gilna P."/>
            <person name="Schmutz J."/>
            <person name="Larimer F."/>
            <person name="Land M."/>
            <person name="Hauser L."/>
            <person name="Kyrpides N."/>
            <person name="Mikhailova N."/>
            <person name="Cozen A.E."/>
            <person name="Fitz-Gibbon S.T."/>
            <person name="House C.H."/>
            <person name="Saltikov C."/>
            <person name="Lowe T."/>
            <person name="Richardson P."/>
        </authorList>
    </citation>
    <scope>NUCLEOTIDE SEQUENCE [LARGE SCALE GENOMIC DNA]</scope>
    <source>
        <strain evidence="1">DSM 4184</strain>
    </source>
</reference>
<dbReference type="HOGENOM" id="CLU_168026_0_0_2"/>
<gene>
    <name evidence="1" type="ordered locus">Pisl_1556</name>
</gene>
<dbReference type="Proteomes" id="UP000002595">
    <property type="component" value="Chromosome"/>
</dbReference>
<dbReference type="KEGG" id="pis:Pisl_1556"/>
<proteinExistence type="predicted"/>
<accession>A1RUS8</accession>